<dbReference type="Proteomes" id="UP001557470">
    <property type="component" value="Unassembled WGS sequence"/>
</dbReference>
<reference evidence="1 2" key="1">
    <citation type="submission" date="2024-06" db="EMBL/GenBank/DDBJ databases">
        <authorList>
            <person name="Pan Q."/>
            <person name="Wen M."/>
            <person name="Jouanno E."/>
            <person name="Zahm M."/>
            <person name="Klopp C."/>
            <person name="Cabau C."/>
            <person name="Louis A."/>
            <person name="Berthelot C."/>
            <person name="Parey E."/>
            <person name="Roest Crollius H."/>
            <person name="Montfort J."/>
            <person name="Robinson-Rechavi M."/>
            <person name="Bouchez O."/>
            <person name="Lampietro C."/>
            <person name="Lopez Roques C."/>
            <person name="Donnadieu C."/>
            <person name="Postlethwait J."/>
            <person name="Bobe J."/>
            <person name="Verreycken H."/>
            <person name="Guiguen Y."/>
        </authorList>
    </citation>
    <scope>NUCLEOTIDE SEQUENCE [LARGE SCALE GENOMIC DNA]</scope>
    <source>
        <strain evidence="1">Up_M1</strain>
        <tissue evidence="1">Testis</tissue>
    </source>
</reference>
<dbReference type="InterPro" id="IPR016024">
    <property type="entry name" value="ARM-type_fold"/>
</dbReference>
<organism evidence="1 2">
    <name type="scientific">Umbra pygmaea</name>
    <name type="common">Eastern mudminnow</name>
    <dbReference type="NCBI Taxonomy" id="75934"/>
    <lineage>
        <taxon>Eukaryota</taxon>
        <taxon>Metazoa</taxon>
        <taxon>Chordata</taxon>
        <taxon>Craniata</taxon>
        <taxon>Vertebrata</taxon>
        <taxon>Euteleostomi</taxon>
        <taxon>Actinopterygii</taxon>
        <taxon>Neopterygii</taxon>
        <taxon>Teleostei</taxon>
        <taxon>Protacanthopterygii</taxon>
        <taxon>Esociformes</taxon>
        <taxon>Umbridae</taxon>
        <taxon>Umbra</taxon>
    </lineage>
</organism>
<sequence length="227" mass="25336">MGSLILHSSIQSHTCGCTLSTTATMIWRFVLSLRNYIKNYFFPHGQSEDCKNLHFKKICSAGQDIQNTDLLLEQRILAVHHIGILAYTGGYEGATCASEYMPVMAAFLKEPSLSDYQRIMALEGLSGICYLNLTNQNVAKFLGVVTTLQELLDPACPLAPSTKAQMWSCYLMKILCCNNIPLIRTMVSSEVLRQNLEGLAGKDWCGWPKNFARELLCILGYQTFTTS</sequence>
<name>A0ABD0VW64_UMBPY</name>
<dbReference type="SUPFAM" id="SSF48371">
    <property type="entry name" value="ARM repeat"/>
    <property type="match status" value="1"/>
</dbReference>
<evidence type="ECO:0000313" key="2">
    <source>
        <dbReference type="Proteomes" id="UP001557470"/>
    </source>
</evidence>
<keyword evidence="2" id="KW-1185">Reference proteome</keyword>
<dbReference type="PANTHER" id="PTHR37679:SF1">
    <property type="entry name" value="ARMADILLO-LIKE HELICAL DOMAIN-CONTAINING PROTEIN 2"/>
    <property type="match status" value="1"/>
</dbReference>
<comment type="caution">
    <text evidence="1">The sequence shown here is derived from an EMBL/GenBank/DDBJ whole genome shotgun (WGS) entry which is preliminary data.</text>
</comment>
<accession>A0ABD0VW64</accession>
<dbReference type="EMBL" id="JAGEUA010000011">
    <property type="protein sequence ID" value="KAL0962014.1"/>
    <property type="molecule type" value="Genomic_DNA"/>
</dbReference>
<evidence type="ECO:0000313" key="1">
    <source>
        <dbReference type="EMBL" id="KAL0962014.1"/>
    </source>
</evidence>
<dbReference type="AlphaFoldDB" id="A0ABD0VW64"/>
<proteinExistence type="predicted"/>
<dbReference type="Pfam" id="PF17822">
    <property type="entry name" value="ARMH2"/>
    <property type="match status" value="1"/>
</dbReference>
<protein>
    <submittedName>
        <fullName evidence="1">Uncharacterized protein</fullName>
    </submittedName>
</protein>
<gene>
    <name evidence="1" type="ORF">UPYG_G00334650</name>
</gene>
<dbReference type="PANTHER" id="PTHR37679">
    <property type="entry name" value="ARMADILLO-LIKE HELICAL DOMAIN-CONTAINING PROTEIN 2"/>
    <property type="match status" value="1"/>
</dbReference>
<dbReference type="InterPro" id="IPR040268">
    <property type="entry name" value="ARMH2"/>
</dbReference>